<name>A0A9P6E301_9AGAR</name>
<organism evidence="1 2">
    <name type="scientific">Crepidotus variabilis</name>
    <dbReference type="NCBI Taxonomy" id="179855"/>
    <lineage>
        <taxon>Eukaryota</taxon>
        <taxon>Fungi</taxon>
        <taxon>Dikarya</taxon>
        <taxon>Basidiomycota</taxon>
        <taxon>Agaricomycotina</taxon>
        <taxon>Agaricomycetes</taxon>
        <taxon>Agaricomycetidae</taxon>
        <taxon>Agaricales</taxon>
        <taxon>Agaricineae</taxon>
        <taxon>Crepidotaceae</taxon>
        <taxon>Crepidotus</taxon>
    </lineage>
</organism>
<dbReference type="Proteomes" id="UP000807306">
    <property type="component" value="Unassembled WGS sequence"/>
</dbReference>
<reference evidence="1" key="1">
    <citation type="submission" date="2020-11" db="EMBL/GenBank/DDBJ databases">
        <authorList>
            <consortium name="DOE Joint Genome Institute"/>
            <person name="Ahrendt S."/>
            <person name="Riley R."/>
            <person name="Andreopoulos W."/>
            <person name="Labutti K."/>
            <person name="Pangilinan J."/>
            <person name="Ruiz-Duenas F.J."/>
            <person name="Barrasa J.M."/>
            <person name="Sanchez-Garcia M."/>
            <person name="Camarero S."/>
            <person name="Miyauchi S."/>
            <person name="Serrano A."/>
            <person name="Linde D."/>
            <person name="Babiker R."/>
            <person name="Drula E."/>
            <person name="Ayuso-Fernandez I."/>
            <person name="Pacheco R."/>
            <person name="Padilla G."/>
            <person name="Ferreira P."/>
            <person name="Barriuso J."/>
            <person name="Kellner H."/>
            <person name="Castanera R."/>
            <person name="Alfaro M."/>
            <person name="Ramirez L."/>
            <person name="Pisabarro A.G."/>
            <person name="Kuo A."/>
            <person name="Tritt A."/>
            <person name="Lipzen A."/>
            <person name="He G."/>
            <person name="Yan M."/>
            <person name="Ng V."/>
            <person name="Cullen D."/>
            <person name="Martin F."/>
            <person name="Rosso M.-N."/>
            <person name="Henrissat B."/>
            <person name="Hibbett D."/>
            <person name="Martinez A.T."/>
            <person name="Grigoriev I.V."/>
        </authorList>
    </citation>
    <scope>NUCLEOTIDE SEQUENCE</scope>
    <source>
        <strain evidence="1">CBS 506.95</strain>
    </source>
</reference>
<dbReference type="AlphaFoldDB" id="A0A9P6E301"/>
<comment type="caution">
    <text evidence="1">The sequence shown here is derived from an EMBL/GenBank/DDBJ whole genome shotgun (WGS) entry which is preliminary data.</text>
</comment>
<keyword evidence="2" id="KW-1185">Reference proteome</keyword>
<sequence>MAPPKLEYSTANHCTLIAMQCTKNARPINTILDDKYQAEVEMLRPGATYGVFLFLGNSSYVQRQFNL</sequence>
<accession>A0A9P6E301</accession>
<gene>
    <name evidence="1" type="ORF">CPB83DRAFT_778512</name>
</gene>
<protein>
    <submittedName>
        <fullName evidence="1">Uncharacterized protein</fullName>
    </submittedName>
</protein>
<evidence type="ECO:0000313" key="1">
    <source>
        <dbReference type="EMBL" id="KAF9521562.1"/>
    </source>
</evidence>
<proteinExistence type="predicted"/>
<dbReference type="EMBL" id="MU158025">
    <property type="protein sequence ID" value="KAF9521562.1"/>
    <property type="molecule type" value="Genomic_DNA"/>
</dbReference>
<evidence type="ECO:0000313" key="2">
    <source>
        <dbReference type="Proteomes" id="UP000807306"/>
    </source>
</evidence>
<dbReference type="OrthoDB" id="2794314at2759"/>